<evidence type="ECO:0000256" key="9">
    <source>
        <dbReference type="SAM" id="Phobius"/>
    </source>
</evidence>
<gene>
    <name evidence="11" type="ORF">Bca52824_057090</name>
</gene>
<dbReference type="Gene3D" id="1.20.1530.20">
    <property type="match status" value="1"/>
</dbReference>
<keyword evidence="4 9" id="KW-0812">Transmembrane</keyword>
<dbReference type="Proteomes" id="UP000886595">
    <property type="component" value="Unassembled WGS sequence"/>
</dbReference>
<keyword evidence="3" id="KW-0050">Antiport</keyword>
<keyword evidence="5" id="KW-0732">Signal</keyword>
<name>A0A8X7QQ01_BRACI</name>
<comment type="caution">
    <text evidence="11">The sequence shown here is derived from an EMBL/GenBank/DDBJ whole genome shotgun (WGS) entry which is preliminary data.</text>
</comment>
<reference evidence="11 12" key="1">
    <citation type="submission" date="2020-02" db="EMBL/GenBank/DDBJ databases">
        <authorList>
            <person name="Ma Q."/>
            <person name="Huang Y."/>
            <person name="Song X."/>
            <person name="Pei D."/>
        </authorList>
    </citation>
    <scope>NUCLEOTIDE SEQUENCE [LARGE SCALE GENOMIC DNA]</scope>
    <source>
        <strain evidence="11">Sxm20200214</strain>
        <tissue evidence="11">Leaf</tissue>
    </source>
</reference>
<dbReference type="GO" id="GO:0015386">
    <property type="term" value="F:potassium:proton antiporter activity"/>
    <property type="evidence" value="ECO:0007669"/>
    <property type="project" value="InterPro"/>
</dbReference>
<evidence type="ECO:0000256" key="5">
    <source>
        <dbReference type="ARBA" id="ARBA00022729"/>
    </source>
</evidence>
<dbReference type="PANTHER" id="PTHR16254:SF14">
    <property type="entry name" value="TRANSMEMBRANE AND COILED-COIL DOMAIN-CONTAINING PROTEIN 3"/>
    <property type="match status" value="1"/>
</dbReference>
<feature type="transmembrane region" description="Helical" evidence="9">
    <location>
        <begin position="28"/>
        <end position="48"/>
    </location>
</feature>
<keyword evidence="8 9" id="KW-0472">Membrane</keyword>
<feature type="transmembrane region" description="Helical" evidence="9">
    <location>
        <begin position="54"/>
        <end position="77"/>
    </location>
</feature>
<keyword evidence="6 9" id="KW-1133">Transmembrane helix</keyword>
<organism evidence="11 12">
    <name type="scientific">Brassica carinata</name>
    <name type="common">Ethiopian mustard</name>
    <name type="synonym">Abyssinian cabbage</name>
    <dbReference type="NCBI Taxonomy" id="52824"/>
    <lineage>
        <taxon>Eukaryota</taxon>
        <taxon>Viridiplantae</taxon>
        <taxon>Streptophyta</taxon>
        <taxon>Embryophyta</taxon>
        <taxon>Tracheophyta</taxon>
        <taxon>Spermatophyta</taxon>
        <taxon>Magnoliopsida</taxon>
        <taxon>eudicotyledons</taxon>
        <taxon>Gunneridae</taxon>
        <taxon>Pentapetalae</taxon>
        <taxon>rosids</taxon>
        <taxon>malvids</taxon>
        <taxon>Brassicales</taxon>
        <taxon>Brassicaceae</taxon>
        <taxon>Brassiceae</taxon>
        <taxon>Brassica</taxon>
    </lineage>
</organism>
<evidence type="ECO:0000256" key="2">
    <source>
        <dbReference type="ARBA" id="ARBA00022448"/>
    </source>
</evidence>
<keyword evidence="7" id="KW-0406">Ion transport</keyword>
<evidence type="ECO:0000256" key="3">
    <source>
        <dbReference type="ARBA" id="ARBA00022449"/>
    </source>
</evidence>
<evidence type="ECO:0000256" key="1">
    <source>
        <dbReference type="ARBA" id="ARBA00004141"/>
    </source>
</evidence>
<dbReference type="EMBL" id="JAAMPC010000012">
    <property type="protein sequence ID" value="KAG2274535.1"/>
    <property type="molecule type" value="Genomic_DNA"/>
</dbReference>
<evidence type="ECO:0000259" key="10">
    <source>
        <dbReference type="Pfam" id="PF00999"/>
    </source>
</evidence>
<keyword evidence="12" id="KW-1185">Reference proteome</keyword>
<evidence type="ECO:0000256" key="6">
    <source>
        <dbReference type="ARBA" id="ARBA00022989"/>
    </source>
</evidence>
<evidence type="ECO:0000313" key="12">
    <source>
        <dbReference type="Proteomes" id="UP000886595"/>
    </source>
</evidence>
<evidence type="ECO:0000313" key="11">
    <source>
        <dbReference type="EMBL" id="KAG2274535.1"/>
    </source>
</evidence>
<evidence type="ECO:0000256" key="8">
    <source>
        <dbReference type="ARBA" id="ARBA00023136"/>
    </source>
</evidence>
<feature type="domain" description="Cation/H+ exchanger transmembrane" evidence="10">
    <location>
        <begin position="21"/>
        <end position="87"/>
    </location>
</feature>
<dbReference type="InterPro" id="IPR045158">
    <property type="entry name" value="KEA4/5/6-like"/>
</dbReference>
<protein>
    <recommendedName>
        <fullName evidence="10">Cation/H+ exchanger transmembrane domain-containing protein</fullName>
    </recommendedName>
</protein>
<dbReference type="PANTHER" id="PTHR16254">
    <property type="entry name" value="POTASSIUM/PROTON ANTIPORTER-RELATED"/>
    <property type="match status" value="1"/>
</dbReference>
<dbReference type="InterPro" id="IPR006153">
    <property type="entry name" value="Cation/H_exchanger_TM"/>
</dbReference>
<evidence type="ECO:0000256" key="7">
    <source>
        <dbReference type="ARBA" id="ARBA00023065"/>
    </source>
</evidence>
<dbReference type="AlphaFoldDB" id="A0A8X7QQ01"/>
<dbReference type="InterPro" id="IPR038770">
    <property type="entry name" value="Na+/solute_symporter_sf"/>
</dbReference>
<dbReference type="Pfam" id="PF00999">
    <property type="entry name" value="Na_H_Exchanger"/>
    <property type="match status" value="1"/>
</dbReference>
<proteinExistence type="predicted"/>
<dbReference type="OrthoDB" id="1654420at2759"/>
<evidence type="ECO:0000256" key="4">
    <source>
        <dbReference type="ARBA" id="ARBA00022692"/>
    </source>
</evidence>
<dbReference type="GO" id="GO:0016020">
    <property type="term" value="C:membrane"/>
    <property type="evidence" value="ECO:0007669"/>
    <property type="project" value="UniProtKB-SubCell"/>
</dbReference>
<sequence>MIRKDVVTLTFRALTEKRNREKWWNQSGNFFAALFLASIGMLIHMHFLWNHVDILVAAVLLVIVIKTVVVAVVVKVFPYNNRTAVLSKLYLCFWGQLLKAWYGPVHHSLRTSGAMCRC</sequence>
<keyword evidence="2" id="KW-0813">Transport</keyword>
<comment type="subcellular location">
    <subcellularLocation>
        <location evidence="1">Membrane</location>
        <topology evidence="1">Multi-pass membrane protein</topology>
    </subcellularLocation>
</comment>
<accession>A0A8X7QQ01</accession>